<dbReference type="OrthoDB" id="9760689at2"/>
<reference evidence="11" key="1">
    <citation type="journal article" date="2020" name="Int. J. Syst. Evol. Microbiol.">
        <title>Alteromonas alba sp. nov., a marine bacterium isolated from the seawater of the West Pacific Ocean.</title>
        <authorList>
            <person name="Sun C."/>
            <person name="Wu Y.-H."/>
            <person name="Xamxidin M."/>
            <person name="Cheng H."/>
            <person name="Xu X.-W."/>
        </authorList>
    </citation>
    <scope>NUCLEOTIDE SEQUENCE [LARGE SCALE GENOMIC DNA]</scope>
    <source>
        <strain evidence="11">190</strain>
    </source>
</reference>
<keyword evidence="6 8" id="KW-0949">S-adenosyl-L-methionine</keyword>
<dbReference type="GO" id="GO:0010340">
    <property type="term" value="F:carboxyl-O-methyltransferase activity"/>
    <property type="evidence" value="ECO:0007669"/>
    <property type="project" value="UniProtKB-UniRule"/>
</dbReference>
<dbReference type="EMBL" id="PVNP01000032">
    <property type="protein sequence ID" value="PRO74892.1"/>
    <property type="molecule type" value="Genomic_DNA"/>
</dbReference>
<dbReference type="HAMAP" id="MF_00835">
    <property type="entry name" value="BioC"/>
    <property type="match status" value="1"/>
</dbReference>
<keyword evidence="5 8" id="KW-0808">Transferase</keyword>
<comment type="pathway">
    <text evidence="2 8">Cofactor biosynthesis; biotin biosynthesis.</text>
</comment>
<evidence type="ECO:0000256" key="5">
    <source>
        <dbReference type="ARBA" id="ARBA00022679"/>
    </source>
</evidence>
<dbReference type="InterPro" id="IPR029063">
    <property type="entry name" value="SAM-dependent_MTases_sf"/>
</dbReference>
<gene>
    <name evidence="8" type="primary">bioC</name>
    <name evidence="10" type="ORF">C6Y40_04110</name>
</gene>
<dbReference type="InterPro" id="IPR050602">
    <property type="entry name" value="Malonyl-ACP_OMT"/>
</dbReference>
<dbReference type="InterPro" id="IPR011814">
    <property type="entry name" value="BioC"/>
</dbReference>
<dbReference type="PANTHER" id="PTHR13090:SF1">
    <property type="entry name" value="ARGININE-HYDROXYLASE NDUFAF5, MITOCHONDRIAL"/>
    <property type="match status" value="1"/>
</dbReference>
<comment type="catalytic activity">
    <reaction evidence="1 8">
        <text>malonyl-[ACP] + S-adenosyl-L-methionine = malonyl-[ACP] methyl ester + S-adenosyl-L-homocysteine</text>
        <dbReference type="Rhea" id="RHEA:17105"/>
        <dbReference type="Rhea" id="RHEA-COMP:9623"/>
        <dbReference type="Rhea" id="RHEA-COMP:9954"/>
        <dbReference type="ChEBI" id="CHEBI:57856"/>
        <dbReference type="ChEBI" id="CHEBI:59789"/>
        <dbReference type="ChEBI" id="CHEBI:78449"/>
        <dbReference type="ChEBI" id="CHEBI:78845"/>
        <dbReference type="EC" id="2.1.1.197"/>
    </reaction>
</comment>
<comment type="function">
    <text evidence="8">Converts the free carboxyl group of a malonyl-thioester to its methyl ester by transfer of a methyl group from S-adenosyl-L-methionine (SAM). It allows to synthesize pimeloyl-ACP via the fatty acid synthetic pathway.</text>
</comment>
<dbReference type="PANTHER" id="PTHR13090">
    <property type="entry name" value="ARGININE-HYDROXYLASE NDUFAF5, MITOCHONDRIAL"/>
    <property type="match status" value="1"/>
</dbReference>
<dbReference type="Proteomes" id="UP000238949">
    <property type="component" value="Unassembled WGS sequence"/>
</dbReference>
<evidence type="ECO:0000256" key="7">
    <source>
        <dbReference type="ARBA" id="ARBA00022756"/>
    </source>
</evidence>
<keyword evidence="7 8" id="KW-0093">Biotin biosynthesis</keyword>
<dbReference type="GO" id="GO:0008757">
    <property type="term" value="F:S-adenosylmethionine-dependent methyltransferase activity"/>
    <property type="evidence" value="ECO:0007669"/>
    <property type="project" value="InterPro"/>
</dbReference>
<proteinExistence type="inferred from homology"/>
<comment type="caution">
    <text evidence="10">The sequence shown here is derived from an EMBL/GenBank/DDBJ whole genome shotgun (WGS) entry which is preliminary data.</text>
</comment>
<keyword evidence="11" id="KW-1185">Reference proteome</keyword>
<feature type="domain" description="Methyltransferase type 11" evidence="9">
    <location>
        <begin position="57"/>
        <end position="145"/>
    </location>
</feature>
<keyword evidence="4 8" id="KW-0489">Methyltransferase</keyword>
<dbReference type="CDD" id="cd02440">
    <property type="entry name" value="AdoMet_MTases"/>
    <property type="match status" value="1"/>
</dbReference>
<evidence type="ECO:0000256" key="8">
    <source>
        <dbReference type="HAMAP-Rule" id="MF_00835"/>
    </source>
</evidence>
<organism evidence="10 11">
    <name type="scientific">Alteromonas alba</name>
    <dbReference type="NCBI Taxonomy" id="2079529"/>
    <lineage>
        <taxon>Bacteria</taxon>
        <taxon>Pseudomonadati</taxon>
        <taxon>Pseudomonadota</taxon>
        <taxon>Gammaproteobacteria</taxon>
        <taxon>Alteromonadales</taxon>
        <taxon>Alteromonadaceae</taxon>
        <taxon>Alteromonas/Salinimonas group</taxon>
        <taxon>Alteromonas</taxon>
    </lineage>
</organism>
<evidence type="ECO:0000256" key="3">
    <source>
        <dbReference type="ARBA" id="ARBA00012327"/>
    </source>
</evidence>
<evidence type="ECO:0000256" key="6">
    <source>
        <dbReference type="ARBA" id="ARBA00022691"/>
    </source>
</evidence>
<evidence type="ECO:0000256" key="2">
    <source>
        <dbReference type="ARBA" id="ARBA00004746"/>
    </source>
</evidence>
<dbReference type="GO" id="GO:0102130">
    <property type="term" value="F:malonyl-CoA methyltransferase activity"/>
    <property type="evidence" value="ECO:0007669"/>
    <property type="project" value="UniProtKB-EC"/>
</dbReference>
<dbReference type="UniPathway" id="UPA00078"/>
<accession>A0A2S9VEK3</accession>
<evidence type="ECO:0000256" key="1">
    <source>
        <dbReference type="ARBA" id="ARBA00000852"/>
    </source>
</evidence>
<dbReference type="SUPFAM" id="SSF53335">
    <property type="entry name" value="S-adenosyl-L-methionine-dependent methyltransferases"/>
    <property type="match status" value="1"/>
</dbReference>
<name>A0A2S9VEK3_9ALTE</name>
<dbReference type="GO" id="GO:0009102">
    <property type="term" value="P:biotin biosynthetic process"/>
    <property type="evidence" value="ECO:0007669"/>
    <property type="project" value="UniProtKB-UniRule"/>
</dbReference>
<sequence>MALIEPRKTVQQATKKDDVAKRFSGAARQYDDIANIQAQIATAALARLPAAMFNNALDIGCGTGRHTERLSRIATTTTGLDLAAGMVAQAKRNYPALHFVQGDAEQLPWQNAAIDMVFSSMALQWCRGPQVALAEISRVLHPGGRAELAIMVNGSFTELRQASCAAGVSLRINELFAASDWLNALSQTGLNYGTHELVEYRDEFDDILKLLRSIKGVGAGSSALGAKRQGLTRKALNQLEAAMPRNEQGPLTNTYTVLHLTLEKPF</sequence>
<dbReference type="InterPro" id="IPR013216">
    <property type="entry name" value="Methyltransf_11"/>
</dbReference>
<comment type="similarity">
    <text evidence="8">Belongs to the methyltransferase superfamily.</text>
</comment>
<dbReference type="AlphaFoldDB" id="A0A2S9VEK3"/>
<evidence type="ECO:0000259" key="9">
    <source>
        <dbReference type="Pfam" id="PF08241"/>
    </source>
</evidence>
<dbReference type="Pfam" id="PF08241">
    <property type="entry name" value="Methyltransf_11"/>
    <property type="match status" value="1"/>
</dbReference>
<dbReference type="RefSeq" id="WP_105933488.1">
    <property type="nucleotide sequence ID" value="NZ_PVNP01000032.1"/>
</dbReference>
<dbReference type="GO" id="GO:0032259">
    <property type="term" value="P:methylation"/>
    <property type="evidence" value="ECO:0007669"/>
    <property type="project" value="UniProtKB-KW"/>
</dbReference>
<evidence type="ECO:0000313" key="10">
    <source>
        <dbReference type="EMBL" id="PRO74892.1"/>
    </source>
</evidence>
<dbReference type="EC" id="2.1.1.197" evidence="3 8"/>
<evidence type="ECO:0000313" key="11">
    <source>
        <dbReference type="Proteomes" id="UP000238949"/>
    </source>
</evidence>
<evidence type="ECO:0000256" key="4">
    <source>
        <dbReference type="ARBA" id="ARBA00022603"/>
    </source>
</evidence>
<dbReference type="Gene3D" id="3.40.50.150">
    <property type="entry name" value="Vaccinia Virus protein VP39"/>
    <property type="match status" value="1"/>
</dbReference>
<protein>
    <recommendedName>
        <fullName evidence="3 8">Malonyl-[acyl-carrier protein] O-methyltransferase</fullName>
        <shortName evidence="8">Malonyl-ACP O-methyltransferase</shortName>
        <ecNumber evidence="3 8">2.1.1.197</ecNumber>
    </recommendedName>
    <alternativeName>
        <fullName evidence="8">Biotin synthesis protein BioC</fullName>
    </alternativeName>
</protein>